<reference evidence="2 3" key="1">
    <citation type="journal article" date="2006" name="Nature">
        <title>Global trends of whole-genome duplications revealed by the ciliate Paramecium tetraurelia.</title>
        <authorList>
            <consortium name="Genoscope"/>
            <person name="Aury J.-M."/>
            <person name="Jaillon O."/>
            <person name="Duret L."/>
            <person name="Noel B."/>
            <person name="Jubin C."/>
            <person name="Porcel B.M."/>
            <person name="Segurens B."/>
            <person name="Daubin V."/>
            <person name="Anthouard V."/>
            <person name="Aiach N."/>
            <person name="Arnaiz O."/>
            <person name="Billaut A."/>
            <person name="Beisson J."/>
            <person name="Blanc I."/>
            <person name="Bouhouche K."/>
            <person name="Camara F."/>
            <person name="Duharcourt S."/>
            <person name="Guigo R."/>
            <person name="Gogendeau D."/>
            <person name="Katinka M."/>
            <person name="Keller A.-M."/>
            <person name="Kissmehl R."/>
            <person name="Klotz C."/>
            <person name="Koll F."/>
            <person name="Le Moue A."/>
            <person name="Lepere C."/>
            <person name="Malinsky S."/>
            <person name="Nowacki M."/>
            <person name="Nowak J.K."/>
            <person name="Plattner H."/>
            <person name="Poulain J."/>
            <person name="Ruiz F."/>
            <person name="Serrano V."/>
            <person name="Zagulski M."/>
            <person name="Dessen P."/>
            <person name="Betermier M."/>
            <person name="Weissenbach J."/>
            <person name="Scarpelli C."/>
            <person name="Schachter V."/>
            <person name="Sperling L."/>
            <person name="Meyer E."/>
            <person name="Cohen J."/>
            <person name="Wincker P."/>
        </authorList>
    </citation>
    <scope>NUCLEOTIDE SEQUENCE [LARGE SCALE GENOMIC DNA]</scope>
    <source>
        <strain evidence="2 3">Stock d4-2</strain>
    </source>
</reference>
<dbReference type="OrthoDB" id="550575at2759"/>
<gene>
    <name evidence="2" type="ORF">GSPATT00025730001</name>
</gene>
<organism evidence="2 3">
    <name type="scientific">Paramecium tetraurelia</name>
    <dbReference type="NCBI Taxonomy" id="5888"/>
    <lineage>
        <taxon>Eukaryota</taxon>
        <taxon>Sar</taxon>
        <taxon>Alveolata</taxon>
        <taxon>Ciliophora</taxon>
        <taxon>Intramacronucleata</taxon>
        <taxon>Oligohymenophorea</taxon>
        <taxon>Peniculida</taxon>
        <taxon>Parameciidae</taxon>
        <taxon>Paramecium</taxon>
    </lineage>
</organism>
<dbReference type="Proteomes" id="UP000000600">
    <property type="component" value="Unassembled WGS sequence"/>
</dbReference>
<name>A0EDL9_PARTE</name>
<protein>
    <submittedName>
        <fullName evidence="2">Uncharacterized protein</fullName>
    </submittedName>
</protein>
<dbReference type="KEGG" id="ptm:GSPATT00025730001"/>
<evidence type="ECO:0000313" key="3">
    <source>
        <dbReference type="Proteomes" id="UP000000600"/>
    </source>
</evidence>
<accession>A0EDL9</accession>
<dbReference type="InParanoid" id="A0EDL9"/>
<keyword evidence="3" id="KW-1185">Reference proteome</keyword>
<evidence type="ECO:0000256" key="1">
    <source>
        <dbReference type="SAM" id="SignalP"/>
    </source>
</evidence>
<keyword evidence="1" id="KW-0732">Signal</keyword>
<dbReference type="EMBL" id="CT868672">
    <property type="protein sequence ID" value="CAK93386.1"/>
    <property type="molecule type" value="Genomic_DNA"/>
</dbReference>
<dbReference type="OMA" id="INIRACE"/>
<evidence type="ECO:0000313" key="2">
    <source>
        <dbReference type="EMBL" id="CAK93386.1"/>
    </source>
</evidence>
<dbReference type="RefSeq" id="XP_001460783.1">
    <property type="nucleotide sequence ID" value="XM_001460746.1"/>
</dbReference>
<proteinExistence type="predicted"/>
<dbReference type="HOGENOM" id="CLU_229034_0_0_1"/>
<dbReference type="GeneID" id="5046568"/>
<feature type="signal peptide" evidence="1">
    <location>
        <begin position="1"/>
        <end position="20"/>
    </location>
</feature>
<sequence length="2022" mass="223064">MITQQQTFCLLFLIINCISAQKPCGLYIFDEVGCVSSTYEKCSWNDFLSACQATESNNIGCSVTLNRLACINQLQYPNQDWAYCRFSGYCREITSSTSCSSNLSKPACLAVVGKPCQWQGFCLDMTASQFQESLAKAQNDPTFMNQANISICQSIAGISVVHQSSAFPYIVQLIDKYGSDNVMLSKYKAMLAIPGCLEVDVNLLNLLTCSAAGLNSAACKNISTPGSKCKFQNGQCINVTDFQNLSCQDNINKEACLSVTNIKQPCYWSNGCQLYTGKADCSVKIQPVSPSFCAAINYVDKSGNDQECFYYQKKQKCSELCRAKSLQSNTSQKSCNSSSYNCVYQNSSCLFKNVKSQCGLLGQNQFSCMNVSENCQFVNGICRQIADLSTVKCGDNLNQQACQNIVAVGQVCKYDKTEKKCKVLKLDFYETCENLKFVNENACRRITDSACYWVDGSCKVPVAKVSCTARGLNRIACLQSNMGPCQWSKEAGMCQSVNVIENQTSCESLKLVNEFACRMVSFKSGVQEEHCKYNENTYQCQLFPKELVAPFTINCLTQGLNKRGCLDVLDPTVACKWTSQGCTKLTSVTSACSGLVNVTAKACALITGEVCGYDDEQTKCTTSIKKNAASCTKLEAKDSVLNGNACAFIEPAGDLACYFDAVNLSCSPAATQLNKIKCSDSFPNKFACLSITTPGQRCQWNTLKRLCEDIKMPSYESCEDITDVNDNSCVGYENDVEYYIGESSFCTKPSNTDTKNKCKLYVPAGGDEATCFSGKFPNLHACVAKTTGQNCYFDTNLFQCKVLADADKPTILDQILCKQANQDLCPLVTTNDQNCQWESTEKKCYNPDKCSEASTAVACQAVTQPCVFIENKCILIKSANAKNYKCTDANNNEKACYQVAGESCKFTGGVCTSLTQDLENDTCTTYTDKVNAVACAKIKKEGEKCKYDKTTNKCISAASSLYGECNIGQNNENCLQENSCEFTETETVKDGESTVEKEVFQCKKIDSSCQYALTSDACMQVQYWCVWDIAKSSCLIAPDVECLEYNDPNFQYSSYTCGSVSASVDTKICSQNETSKKCEEIVAVSCKSASDDIDCKIVKADCKFEKAKCVSNLVKAKQCSDNFTQYACLTGSLYCQWVDSTCQDYKYEIEIKCVSDSIPEEDVEAVISAELCYWYGCYLKKETLKCTQDTSVPTECTEAVSPFGCKSLPDEKHCYWDIDSNCKQLTDLSQAKYLTLKQVANSRRTLCLSPQNEGELTEWWDGECYSVDSNLSKCEDDINIRACEAVLRDDPIQLCIYKDNKCKYADPLTALCTETINVFTCVAITTAGQFCVWLGQQCSALQDDGFPLGKYSNVNANTCTKTYTIDGQPNSKITNPIGVKFGTDGCIQSDPLSDLCSTPGLNYYGCLQTKAGACTWNGSKCVPFTQFNGKTKCSDYLKVSAGVCEQVPTLKCTWKNYNCIDATNQLLCTDSLSQEACVSLNTNSCQWLNNKCQIQNIIAGVTSCGDSSTFSTAEYSSVMSCQQVSFGGLPCRHTGKGCTTQIDLLVAKCNTPGLNDIACTMITLEKCIYLNGQCQVYEPTSSQCRQLVNVSPQVCAEISDSTQLCKFSKLNNKCVSVYNYDLCSSSGINEFGCNSIGVCKWHKDEKYCTCSSVLSGVRFCADFDYPTCKVQTQQCLWDDTSQKCRAKLCSDLSSSNCNNATMNNQHCYLTSKGTCHGAKTCNDVRTVNDCTKYLINGQYCQPYVNDVCRTKQCVDNLTDSSCSGSCYWTGTYCAQRLCQTFTKKEQCSGTYEDGTCFWFNSLCVGLDSCYKLQTYYDNTENLKKDCNAASILGNQCYWQLAYQYADSYECSHNQCKPLGSSKINCVGTEISNYVCILSQDFQCMRCEDVADKCECSKYSGNCYYSNNKCNSIQCAQYVEDSCGMISFCMFLALFPDKCIWHAGSKMCLIICAKLDEKSCEARQTATSQCYWDAKLERCNSGVPSKIVIDTVSPQIEAANITITISSSYSHLVMIIIGLYLSY</sequence>
<feature type="chain" id="PRO_5002624326" evidence="1">
    <location>
        <begin position="21"/>
        <end position="2022"/>
    </location>
</feature>